<protein>
    <submittedName>
        <fullName evidence="2">Uncharacterized protein</fullName>
    </submittedName>
</protein>
<organism evidence="2 3">
    <name type="scientific">Crenichthys baileyi</name>
    <name type="common">White River springfish</name>
    <dbReference type="NCBI Taxonomy" id="28760"/>
    <lineage>
        <taxon>Eukaryota</taxon>
        <taxon>Metazoa</taxon>
        <taxon>Chordata</taxon>
        <taxon>Craniata</taxon>
        <taxon>Vertebrata</taxon>
        <taxon>Euteleostomi</taxon>
        <taxon>Actinopterygii</taxon>
        <taxon>Neopterygii</taxon>
        <taxon>Teleostei</taxon>
        <taxon>Neoteleostei</taxon>
        <taxon>Acanthomorphata</taxon>
        <taxon>Ovalentaria</taxon>
        <taxon>Atherinomorphae</taxon>
        <taxon>Cyprinodontiformes</taxon>
        <taxon>Goodeidae</taxon>
        <taxon>Crenichthys</taxon>
    </lineage>
</organism>
<dbReference type="EMBL" id="JAHHUM010000649">
    <property type="protein sequence ID" value="KAK5617991.1"/>
    <property type="molecule type" value="Genomic_DNA"/>
</dbReference>
<dbReference type="Proteomes" id="UP001311232">
    <property type="component" value="Unassembled WGS sequence"/>
</dbReference>
<dbReference type="AlphaFoldDB" id="A0AAV9S9B6"/>
<proteinExistence type="predicted"/>
<evidence type="ECO:0000313" key="3">
    <source>
        <dbReference type="Proteomes" id="UP001311232"/>
    </source>
</evidence>
<accession>A0AAV9S9B6</accession>
<evidence type="ECO:0000256" key="1">
    <source>
        <dbReference type="SAM" id="MobiDB-lite"/>
    </source>
</evidence>
<sequence length="427" mass="47326">MFSLYVPSVSPLSHLLPSYIQSTHSPLASLSPSTSSFICRAYFSCVSTPASSSTCRSIRFSLPLRLLPILCILYLSPPPLTVRRLHPHSPMSPSVSLHCHPPSCARVAVLAPQSCVSSPTKHSFRLFVVYRTIPRHLFTPHLPLTYYLFPPFTRPPIPTINPLLQCTCRPWTPTHTSPRSSPFLVTHSPMPQSVTCKCTYVAATAHATDYARFTPYPHLRLSCALEPEAHREQPGVPSLPPTTPPHSAHWDARASPPSSPHDHPAPVLETWASRCSEKLCWPLRPPCVYRPRDTCPDTRSYSYAISIIYVALCTRRTAPLPHTHYAVVHLAAQSVPSPQQEGLDQPATYTIPTPTPHHPAMSILSTYSHTHPDHDRLVRVHPSHSQTCPRSPTPDLAHRSAKSRTPRTPRAAPPISVTPPVTRHPHS</sequence>
<feature type="region of interest" description="Disordered" evidence="1">
    <location>
        <begin position="380"/>
        <end position="427"/>
    </location>
</feature>
<feature type="region of interest" description="Disordered" evidence="1">
    <location>
        <begin position="230"/>
        <end position="264"/>
    </location>
</feature>
<reference evidence="2 3" key="1">
    <citation type="submission" date="2021-06" db="EMBL/GenBank/DDBJ databases">
        <authorList>
            <person name="Palmer J.M."/>
        </authorList>
    </citation>
    <scope>NUCLEOTIDE SEQUENCE [LARGE SCALE GENOMIC DNA]</scope>
    <source>
        <strain evidence="2 3">MEX-2019</strain>
        <tissue evidence="2">Muscle</tissue>
    </source>
</reference>
<gene>
    <name evidence="2" type="ORF">CRENBAI_023823</name>
</gene>
<evidence type="ECO:0000313" key="2">
    <source>
        <dbReference type="EMBL" id="KAK5617991.1"/>
    </source>
</evidence>
<name>A0AAV9S9B6_9TELE</name>
<comment type="caution">
    <text evidence="2">The sequence shown here is derived from an EMBL/GenBank/DDBJ whole genome shotgun (WGS) entry which is preliminary data.</text>
</comment>
<keyword evidence="3" id="KW-1185">Reference proteome</keyword>